<evidence type="ECO:0000313" key="4">
    <source>
        <dbReference type="Proteomes" id="UP001327093"/>
    </source>
</evidence>
<keyword evidence="1" id="KW-0472">Membrane</keyword>
<keyword evidence="4" id="KW-1185">Reference proteome</keyword>
<keyword evidence="1" id="KW-1133">Transmembrane helix</keyword>
<dbReference type="Pfam" id="PF19803">
    <property type="entry name" value="DUF6286"/>
    <property type="match status" value="1"/>
</dbReference>
<evidence type="ECO:0000313" key="3">
    <source>
        <dbReference type="EMBL" id="MEB3368547.1"/>
    </source>
</evidence>
<reference evidence="3 4" key="1">
    <citation type="submission" date="2023-10" db="EMBL/GenBank/DDBJ databases">
        <title>Saccharopolyspora sp. nov., isolated from mangrove soil.</title>
        <authorList>
            <person name="Lu Y."/>
            <person name="Liu W."/>
        </authorList>
    </citation>
    <scope>NUCLEOTIDE SEQUENCE [LARGE SCALE GENOMIC DNA]</scope>
    <source>
        <strain evidence="3 4">S2-29</strain>
    </source>
</reference>
<dbReference type="RefSeq" id="WP_324266069.1">
    <property type="nucleotide sequence ID" value="NZ_JAWLNX010000008.1"/>
</dbReference>
<keyword evidence="1" id="KW-0812">Transmembrane</keyword>
<feature type="domain" description="DUF6286" evidence="2">
    <location>
        <begin position="69"/>
        <end position="171"/>
    </location>
</feature>
<sequence>MRLFVRLITAVAGLVVAAAAALLAIESAWSLIRPDSRGLILGPAGIRDALSGFSWDDRPVQIFAIALVVLGVVLLIAAVTSGHRELRLHDPAPEVTVTTDRRSLARLVGHQVRDQDGVAAATVTAGAKRVRVKASARFRESGDLRERLTSTAEHAVGDLPLPSTPKVLVSVAAPKERR</sequence>
<protein>
    <submittedName>
        <fullName evidence="3">DUF6286 domain-containing protein</fullName>
    </submittedName>
</protein>
<feature type="transmembrane region" description="Helical" evidence="1">
    <location>
        <begin position="60"/>
        <end position="79"/>
    </location>
</feature>
<dbReference type="InterPro" id="IPR046253">
    <property type="entry name" value="DUF6286"/>
</dbReference>
<evidence type="ECO:0000256" key="1">
    <source>
        <dbReference type="SAM" id="Phobius"/>
    </source>
</evidence>
<comment type="caution">
    <text evidence="3">The sequence shown here is derived from an EMBL/GenBank/DDBJ whole genome shotgun (WGS) entry which is preliminary data.</text>
</comment>
<accession>A0ABU6AAE7</accession>
<organism evidence="3 4">
    <name type="scientific">Saccharopolyspora mangrovi</name>
    <dbReference type="NCBI Taxonomy" id="3082379"/>
    <lineage>
        <taxon>Bacteria</taxon>
        <taxon>Bacillati</taxon>
        <taxon>Actinomycetota</taxon>
        <taxon>Actinomycetes</taxon>
        <taxon>Pseudonocardiales</taxon>
        <taxon>Pseudonocardiaceae</taxon>
        <taxon>Saccharopolyspora</taxon>
    </lineage>
</organism>
<gene>
    <name evidence="3" type="ORF">R4I43_14140</name>
</gene>
<name>A0ABU6AAE7_9PSEU</name>
<dbReference type="Proteomes" id="UP001327093">
    <property type="component" value="Unassembled WGS sequence"/>
</dbReference>
<dbReference type="EMBL" id="JAWLNX010000008">
    <property type="protein sequence ID" value="MEB3368547.1"/>
    <property type="molecule type" value="Genomic_DNA"/>
</dbReference>
<evidence type="ECO:0000259" key="2">
    <source>
        <dbReference type="Pfam" id="PF19803"/>
    </source>
</evidence>
<proteinExistence type="predicted"/>